<dbReference type="InterPro" id="IPR015421">
    <property type="entry name" value="PyrdxlP-dep_Trfase_major"/>
</dbReference>
<dbReference type="EMBL" id="QZKI01000026">
    <property type="protein sequence ID" value="RJP73547.1"/>
    <property type="molecule type" value="Genomic_DNA"/>
</dbReference>
<dbReference type="PANTHER" id="PTHR42735:SF6">
    <property type="entry name" value="SPHINGOSINE-1-PHOSPHATE LYASE 1"/>
    <property type="match status" value="1"/>
</dbReference>
<accession>A0A419F579</accession>
<dbReference type="AlphaFoldDB" id="A0A419F579"/>
<comment type="pathway">
    <text evidence="4">Sphingolipid metabolism.</text>
</comment>
<evidence type="ECO:0000313" key="16">
    <source>
        <dbReference type="EMBL" id="RJP73547.1"/>
    </source>
</evidence>
<evidence type="ECO:0000256" key="12">
    <source>
        <dbReference type="ARBA" id="ARBA00023239"/>
    </source>
</evidence>
<dbReference type="GO" id="GO:0016830">
    <property type="term" value="F:carbon-carbon lyase activity"/>
    <property type="evidence" value="ECO:0007669"/>
    <property type="project" value="InterPro"/>
</dbReference>
<evidence type="ECO:0000256" key="1">
    <source>
        <dbReference type="ARBA" id="ARBA00001933"/>
    </source>
</evidence>
<keyword evidence="6" id="KW-0256">Endoplasmic reticulum</keyword>
<evidence type="ECO:0000256" key="4">
    <source>
        <dbReference type="ARBA" id="ARBA00004991"/>
    </source>
</evidence>
<evidence type="ECO:0000256" key="6">
    <source>
        <dbReference type="ARBA" id="ARBA00022824"/>
    </source>
</evidence>
<keyword evidence="8" id="KW-0746">Sphingolipid metabolism</keyword>
<evidence type="ECO:0000256" key="8">
    <source>
        <dbReference type="ARBA" id="ARBA00022919"/>
    </source>
</evidence>
<proteinExistence type="inferred from homology"/>
<keyword evidence="16" id="KW-0032">Aminotransferase</keyword>
<keyword evidence="9" id="KW-1133">Transmembrane helix</keyword>
<dbReference type="FunFam" id="3.40.640.10:FF:000020">
    <property type="entry name" value="sphingosine-1-phosphate lyase 1"/>
    <property type="match status" value="1"/>
</dbReference>
<dbReference type="InterPro" id="IPR015422">
    <property type="entry name" value="PyrdxlP-dep_Trfase_small"/>
</dbReference>
<dbReference type="Proteomes" id="UP000285961">
    <property type="component" value="Unassembled WGS sequence"/>
</dbReference>
<evidence type="ECO:0000256" key="10">
    <source>
        <dbReference type="ARBA" id="ARBA00023098"/>
    </source>
</evidence>
<keyword evidence="16" id="KW-0808">Transferase</keyword>
<comment type="similarity">
    <text evidence="13">Belongs to the group II decarboxylase family. Sphingosine-1-phosphate lyase subfamily.</text>
</comment>
<dbReference type="GO" id="GO:0030170">
    <property type="term" value="F:pyridoxal phosphate binding"/>
    <property type="evidence" value="ECO:0007669"/>
    <property type="project" value="InterPro"/>
</dbReference>
<sequence length="477" mass="53521">MKIPQQGLSRDELFRKLEEYRSGDFDWRTGRSFAYVYDPGEEALEVIKETYMKFLSENCLYANVYPSVIRFENELVAMGAEHLRGDADVVGSFTSGGTESVLLAVKTARDYFRARKPEIKEPEMILPVTAHGSFHKAAEYFCVKKVLVPVDPVSFKADVDAVRRAITPNTILLVASAPSFAHGVVDPMREIGQVALEHGLLFHVDACVGGFMLPYFRRLGAPVPDFDFSVPGVTSISMDLHKYAFAAKGASLILYRNKDIRYHQFFMCAEWTGYTHLNTTIQSTKSAGPLAAAWAVVNFIGDDGYLERFRSVLEATRKICDTIDDLPDLRLLGRTDSNMIAFTSDTVSVFHLWDELIDCGWHVQAQFSMGSAREHLHMSINPANCRGVDGFLSDLRACVEKVKGVKFGEVAAEVKEKYSRLNPSEFGMEHFVELLTMAGVEGAELPDRWARINEMLDALSPPLRERLLGEYLNVLYH</sequence>
<comment type="pathway">
    <text evidence="3">Lipid metabolism; sphingolipid metabolism.</text>
</comment>
<evidence type="ECO:0000256" key="5">
    <source>
        <dbReference type="ARBA" id="ARBA00022692"/>
    </source>
</evidence>
<keyword evidence="5" id="KW-0812">Transmembrane</keyword>
<comment type="subcellular location">
    <subcellularLocation>
        <location evidence="2">Endoplasmic reticulum membrane</location>
        <topology evidence="2">Single-pass membrane protein</topology>
    </subcellularLocation>
</comment>
<dbReference type="Gene3D" id="3.40.640.10">
    <property type="entry name" value="Type I PLP-dependent aspartate aminotransferase-like (Major domain)"/>
    <property type="match status" value="1"/>
</dbReference>
<reference evidence="16 17" key="1">
    <citation type="journal article" date="2017" name="ISME J.">
        <title>Energy and carbon metabolisms in a deep terrestrial subsurface fluid microbial community.</title>
        <authorList>
            <person name="Momper L."/>
            <person name="Jungbluth S.P."/>
            <person name="Lee M.D."/>
            <person name="Amend J.P."/>
        </authorList>
    </citation>
    <scope>NUCLEOTIDE SEQUENCE [LARGE SCALE GENOMIC DNA]</scope>
    <source>
        <strain evidence="16">SURF_17</strain>
    </source>
</reference>
<evidence type="ECO:0000256" key="13">
    <source>
        <dbReference type="ARBA" id="ARBA00038302"/>
    </source>
</evidence>
<dbReference type="GO" id="GO:0006665">
    <property type="term" value="P:sphingolipid metabolic process"/>
    <property type="evidence" value="ECO:0007669"/>
    <property type="project" value="UniProtKB-KW"/>
</dbReference>
<feature type="modified residue" description="N6-(pyridoxal phosphate)lysine" evidence="14">
    <location>
        <position position="242"/>
    </location>
</feature>
<keyword evidence="11" id="KW-0472">Membrane</keyword>
<evidence type="ECO:0000256" key="15">
    <source>
        <dbReference type="RuleBase" id="RU000382"/>
    </source>
</evidence>
<dbReference type="GO" id="GO:0019752">
    <property type="term" value="P:carboxylic acid metabolic process"/>
    <property type="evidence" value="ECO:0007669"/>
    <property type="project" value="InterPro"/>
</dbReference>
<comment type="cofactor">
    <cofactor evidence="1 14 15">
        <name>pyridoxal 5'-phosphate</name>
        <dbReference type="ChEBI" id="CHEBI:597326"/>
    </cofactor>
</comment>
<dbReference type="SUPFAM" id="SSF53383">
    <property type="entry name" value="PLP-dependent transferases"/>
    <property type="match status" value="1"/>
</dbReference>
<name>A0A419F579_9BACT</name>
<evidence type="ECO:0000256" key="14">
    <source>
        <dbReference type="PIRSR" id="PIRSR602129-50"/>
    </source>
</evidence>
<evidence type="ECO:0000256" key="7">
    <source>
        <dbReference type="ARBA" id="ARBA00022898"/>
    </source>
</evidence>
<evidence type="ECO:0000256" key="2">
    <source>
        <dbReference type="ARBA" id="ARBA00004389"/>
    </source>
</evidence>
<dbReference type="InterPro" id="IPR050477">
    <property type="entry name" value="GrpII_AminoAcid_Decarb"/>
</dbReference>
<evidence type="ECO:0000256" key="11">
    <source>
        <dbReference type="ARBA" id="ARBA00023136"/>
    </source>
</evidence>
<evidence type="ECO:0000313" key="17">
    <source>
        <dbReference type="Proteomes" id="UP000285961"/>
    </source>
</evidence>
<dbReference type="Pfam" id="PF00282">
    <property type="entry name" value="Pyridoxal_deC"/>
    <property type="match status" value="1"/>
</dbReference>
<keyword evidence="7 14" id="KW-0663">Pyridoxal phosphate</keyword>
<keyword evidence="10" id="KW-0443">Lipid metabolism</keyword>
<keyword evidence="12 15" id="KW-0456">Lyase</keyword>
<dbReference type="GO" id="GO:0008483">
    <property type="term" value="F:transaminase activity"/>
    <property type="evidence" value="ECO:0007669"/>
    <property type="project" value="UniProtKB-KW"/>
</dbReference>
<dbReference type="Gene3D" id="3.90.1150.10">
    <property type="entry name" value="Aspartate Aminotransferase, domain 1"/>
    <property type="match status" value="1"/>
</dbReference>
<gene>
    <name evidence="16" type="ORF">C4532_04345</name>
</gene>
<dbReference type="PANTHER" id="PTHR42735">
    <property type="match status" value="1"/>
</dbReference>
<dbReference type="GO" id="GO:0016020">
    <property type="term" value="C:membrane"/>
    <property type="evidence" value="ECO:0007669"/>
    <property type="project" value="GOC"/>
</dbReference>
<dbReference type="InterPro" id="IPR002129">
    <property type="entry name" value="PyrdxlP-dep_de-COase"/>
</dbReference>
<organism evidence="16 17">
    <name type="scientific">Candidatus Abyssobacteria bacterium SURF_17</name>
    <dbReference type="NCBI Taxonomy" id="2093361"/>
    <lineage>
        <taxon>Bacteria</taxon>
        <taxon>Pseudomonadati</taxon>
        <taxon>Candidatus Hydrogenedentota</taxon>
        <taxon>Candidatus Abyssobacteria</taxon>
    </lineage>
</organism>
<comment type="caution">
    <text evidence="16">The sequence shown here is derived from an EMBL/GenBank/DDBJ whole genome shotgun (WGS) entry which is preliminary data.</text>
</comment>
<dbReference type="InterPro" id="IPR015424">
    <property type="entry name" value="PyrdxlP-dep_Trfase"/>
</dbReference>
<evidence type="ECO:0000256" key="9">
    <source>
        <dbReference type="ARBA" id="ARBA00022989"/>
    </source>
</evidence>
<protein>
    <submittedName>
        <fullName evidence="16">Aspartate aminotransferase family protein</fullName>
    </submittedName>
</protein>
<evidence type="ECO:0000256" key="3">
    <source>
        <dbReference type="ARBA" id="ARBA00004760"/>
    </source>
</evidence>